<evidence type="ECO:0000256" key="4">
    <source>
        <dbReference type="ARBA" id="ARBA00022475"/>
    </source>
</evidence>
<dbReference type="HAMAP" id="MF_00154">
    <property type="entry name" value="CyoE_CtaB"/>
    <property type="match status" value="1"/>
</dbReference>
<feature type="transmembrane region" description="Helical" evidence="14">
    <location>
        <begin position="36"/>
        <end position="53"/>
    </location>
</feature>
<keyword evidence="5 14" id="KW-0808">Transferase</keyword>
<comment type="similarity">
    <text evidence="14">Belongs to the UbiA prenyltransferase family. Protoheme IX farnesyltransferase subfamily.</text>
</comment>
<dbReference type="AlphaFoldDB" id="A0A0A8K0F3"/>
<dbReference type="NCBIfam" id="NF003349">
    <property type="entry name" value="PRK04375.1-2"/>
    <property type="match status" value="1"/>
</dbReference>
<keyword evidence="8 14" id="KW-0350">Heme biosynthesis</keyword>
<name>A0A0A8K0F3_9HYPH</name>
<evidence type="ECO:0000256" key="12">
    <source>
        <dbReference type="ARBA" id="ARBA00042475"/>
    </source>
</evidence>
<evidence type="ECO:0000256" key="3">
    <source>
        <dbReference type="ARBA" id="ARBA00012292"/>
    </source>
</evidence>
<comment type="function">
    <text evidence="14">Converts heme B (protoheme IX) to heme O by substitution of the vinyl group on carbon 2 of heme B porphyrin ring with a hydroxyethyl farnesyl side group.</text>
</comment>
<keyword evidence="9 14" id="KW-0472">Membrane</keyword>
<comment type="subcellular location">
    <subcellularLocation>
        <location evidence="1 14">Cell membrane</location>
        <topology evidence="1 14">Multi-pass membrane protein</topology>
    </subcellularLocation>
</comment>
<feature type="transmembrane region" description="Helical" evidence="14">
    <location>
        <begin position="131"/>
        <end position="149"/>
    </location>
</feature>
<keyword evidence="4 14" id="KW-1003">Cell membrane</keyword>
<dbReference type="RefSeq" id="WP_052464125.1">
    <property type="nucleotide sequence ID" value="NZ_AP014648.1"/>
</dbReference>
<dbReference type="InterPro" id="IPR006369">
    <property type="entry name" value="Protohaem_IX_farnesylTrfase"/>
</dbReference>
<dbReference type="PROSITE" id="PS00943">
    <property type="entry name" value="UBIA"/>
    <property type="match status" value="1"/>
</dbReference>
<dbReference type="InterPro" id="IPR000537">
    <property type="entry name" value="UbiA_prenyltransferase"/>
</dbReference>
<dbReference type="EMBL" id="AP014648">
    <property type="protein sequence ID" value="BAQ16448.1"/>
    <property type="molecule type" value="Genomic_DNA"/>
</dbReference>
<reference evidence="15 16" key="1">
    <citation type="submission" date="2014-09" db="EMBL/GenBank/DDBJ databases">
        <title>Genome sequencing of Methyloceanibacter caenitepidi Gela4.</title>
        <authorList>
            <person name="Takeuchi M."/>
            <person name="Susumu S."/>
            <person name="Kamagata Y."/>
            <person name="Oshima K."/>
            <person name="Hattori M."/>
            <person name="Iwasaki W."/>
        </authorList>
    </citation>
    <scope>NUCLEOTIDE SEQUENCE [LARGE SCALE GENOMIC DNA]</scope>
    <source>
        <strain evidence="15 16">Gela4</strain>
    </source>
</reference>
<feature type="transmembrane region" description="Helical" evidence="14">
    <location>
        <begin position="285"/>
        <end position="305"/>
    </location>
</feature>
<gene>
    <name evidence="14" type="primary">ctaB</name>
    <name evidence="15" type="ORF">GL4_0988</name>
</gene>
<evidence type="ECO:0000256" key="5">
    <source>
        <dbReference type="ARBA" id="ARBA00022679"/>
    </source>
</evidence>
<dbReference type="Pfam" id="PF01040">
    <property type="entry name" value="UbiA"/>
    <property type="match status" value="1"/>
</dbReference>
<comment type="catalytic activity">
    <reaction evidence="13 14">
        <text>heme b + (2E,6E)-farnesyl diphosphate + H2O = Fe(II)-heme o + diphosphate</text>
        <dbReference type="Rhea" id="RHEA:28070"/>
        <dbReference type="ChEBI" id="CHEBI:15377"/>
        <dbReference type="ChEBI" id="CHEBI:33019"/>
        <dbReference type="ChEBI" id="CHEBI:60344"/>
        <dbReference type="ChEBI" id="CHEBI:60530"/>
        <dbReference type="ChEBI" id="CHEBI:175763"/>
        <dbReference type="EC" id="2.5.1.141"/>
    </reaction>
</comment>
<dbReference type="NCBIfam" id="TIGR01473">
    <property type="entry name" value="cyoE_ctaB"/>
    <property type="match status" value="1"/>
</dbReference>
<evidence type="ECO:0000256" key="6">
    <source>
        <dbReference type="ARBA" id="ARBA00022692"/>
    </source>
</evidence>
<dbReference type="PANTHER" id="PTHR43448:SF7">
    <property type="entry name" value="4-HYDROXYBENZOATE SOLANESYLTRANSFERASE"/>
    <property type="match status" value="1"/>
</dbReference>
<feature type="transmembrane region" description="Helical" evidence="14">
    <location>
        <begin position="59"/>
        <end position="81"/>
    </location>
</feature>
<sequence>MTDTTVETTQGRLDVALGNNLGGDISDYAELLKPRVMFLVVFTALVGLVTAPVHMHPVLAIAALLCIAVGAGASGALNMWYDADIDARMARTASRPLPQGALTPNEALAFGSVLGIGSVLCLGLMVNWVAAGLLAFTIGFYVFVYTMWLKRSTPQNIVIGGAAGALPPMIGWASATGSVSLESFVMFLIIFMWTPPHFWALALIRSSDYRRAGVPMLPVTHGADETRRQILIYSIILVPLGMVPSVMGFGGSLYTVVAAIFGAFFLVLAFDCYREREGAAGDRAAKNLFAYSILYLFVLFAVLLVEHGFGLDGGVLPRIWTP</sequence>
<dbReference type="UniPathway" id="UPA00834">
    <property type="reaction ID" value="UER00712"/>
</dbReference>
<evidence type="ECO:0000256" key="13">
    <source>
        <dbReference type="ARBA" id="ARBA00047690"/>
    </source>
</evidence>
<dbReference type="Proteomes" id="UP000031643">
    <property type="component" value="Chromosome"/>
</dbReference>
<evidence type="ECO:0000313" key="15">
    <source>
        <dbReference type="EMBL" id="BAQ16448.1"/>
    </source>
</evidence>
<dbReference type="GO" id="GO:0008495">
    <property type="term" value="F:protoheme IX farnesyltransferase activity"/>
    <property type="evidence" value="ECO:0007669"/>
    <property type="project" value="UniProtKB-UniRule"/>
</dbReference>
<comment type="miscellaneous">
    <text evidence="14">Carbon 2 of the heme B porphyrin ring is defined according to the Fischer nomenclature.</text>
</comment>
<evidence type="ECO:0000256" key="10">
    <source>
        <dbReference type="ARBA" id="ARBA00030253"/>
    </source>
</evidence>
<dbReference type="InterPro" id="IPR030470">
    <property type="entry name" value="UbiA_prenylTrfase_CS"/>
</dbReference>
<keyword evidence="7 14" id="KW-1133">Transmembrane helix</keyword>
<dbReference type="GO" id="GO:0005886">
    <property type="term" value="C:plasma membrane"/>
    <property type="evidence" value="ECO:0007669"/>
    <property type="project" value="UniProtKB-SubCell"/>
</dbReference>
<feature type="transmembrane region" description="Helical" evidence="14">
    <location>
        <begin position="156"/>
        <end position="175"/>
    </location>
</feature>
<dbReference type="GO" id="GO:0048034">
    <property type="term" value="P:heme O biosynthetic process"/>
    <property type="evidence" value="ECO:0007669"/>
    <property type="project" value="UniProtKB-UniRule"/>
</dbReference>
<evidence type="ECO:0000256" key="2">
    <source>
        <dbReference type="ARBA" id="ARBA00004919"/>
    </source>
</evidence>
<accession>A0A0A8K0F3</accession>
<comment type="pathway">
    <text evidence="2 14">Porphyrin-containing compound metabolism; heme O biosynthesis; heme O from protoheme: step 1/1.</text>
</comment>
<dbReference type="InterPro" id="IPR044878">
    <property type="entry name" value="UbiA_sf"/>
</dbReference>
<evidence type="ECO:0000256" key="1">
    <source>
        <dbReference type="ARBA" id="ARBA00004651"/>
    </source>
</evidence>
<protein>
    <recommendedName>
        <fullName evidence="11 14">Protoheme IX farnesyltransferase</fullName>
        <ecNumber evidence="3 14">2.5.1.141</ecNumber>
    </recommendedName>
    <alternativeName>
        <fullName evidence="12 14">Heme B farnesyltransferase</fullName>
    </alternativeName>
    <alternativeName>
        <fullName evidence="10 14">Heme O synthase</fullName>
    </alternativeName>
</protein>
<evidence type="ECO:0000256" key="14">
    <source>
        <dbReference type="HAMAP-Rule" id="MF_00154"/>
    </source>
</evidence>
<keyword evidence="6 14" id="KW-0812">Transmembrane</keyword>
<evidence type="ECO:0000256" key="9">
    <source>
        <dbReference type="ARBA" id="ARBA00023136"/>
    </source>
</evidence>
<dbReference type="EC" id="2.5.1.141" evidence="3 14"/>
<feature type="transmembrane region" description="Helical" evidence="14">
    <location>
        <begin position="181"/>
        <end position="204"/>
    </location>
</feature>
<dbReference type="Gene3D" id="1.10.357.140">
    <property type="entry name" value="UbiA prenyltransferase"/>
    <property type="match status" value="1"/>
</dbReference>
<proteinExistence type="inferred from homology"/>
<evidence type="ECO:0000256" key="7">
    <source>
        <dbReference type="ARBA" id="ARBA00022989"/>
    </source>
</evidence>
<evidence type="ECO:0000256" key="11">
    <source>
        <dbReference type="ARBA" id="ARBA00040810"/>
    </source>
</evidence>
<dbReference type="KEGG" id="mcg:GL4_0988"/>
<keyword evidence="16" id="KW-1185">Reference proteome</keyword>
<evidence type="ECO:0000256" key="8">
    <source>
        <dbReference type="ARBA" id="ARBA00023133"/>
    </source>
</evidence>
<feature type="transmembrane region" description="Helical" evidence="14">
    <location>
        <begin position="230"/>
        <end position="247"/>
    </location>
</feature>
<feature type="transmembrane region" description="Helical" evidence="14">
    <location>
        <begin position="102"/>
        <end position="125"/>
    </location>
</feature>
<dbReference type="PANTHER" id="PTHR43448">
    <property type="entry name" value="PROTOHEME IX FARNESYLTRANSFERASE, MITOCHONDRIAL"/>
    <property type="match status" value="1"/>
</dbReference>
<dbReference type="OrthoDB" id="9814417at2"/>
<dbReference type="HOGENOM" id="CLU_029631_0_2_5"/>
<dbReference type="STRING" id="1384459.GL4_0988"/>
<dbReference type="CDD" id="cd13957">
    <property type="entry name" value="PT_UbiA_Cox10"/>
    <property type="match status" value="1"/>
</dbReference>
<evidence type="ECO:0000313" key="16">
    <source>
        <dbReference type="Proteomes" id="UP000031643"/>
    </source>
</evidence>
<feature type="transmembrane region" description="Helical" evidence="14">
    <location>
        <begin position="253"/>
        <end position="273"/>
    </location>
</feature>
<organism evidence="15 16">
    <name type="scientific">Methyloceanibacter caenitepidi</name>
    <dbReference type="NCBI Taxonomy" id="1384459"/>
    <lineage>
        <taxon>Bacteria</taxon>
        <taxon>Pseudomonadati</taxon>
        <taxon>Pseudomonadota</taxon>
        <taxon>Alphaproteobacteria</taxon>
        <taxon>Hyphomicrobiales</taxon>
        <taxon>Hyphomicrobiaceae</taxon>
        <taxon>Methyloceanibacter</taxon>
    </lineage>
</organism>